<feature type="region of interest" description="Disordered" evidence="1">
    <location>
        <begin position="1"/>
        <end position="22"/>
    </location>
</feature>
<sequence>MSRRGAGCPVARRGHGSSKPVEHHGMRLVFSPKLFEMVVLHAVIAVACRSRRPVAPIARMWSGGLALSRPPTRCYFCVPAHFFERFS</sequence>
<dbReference type="GeneID" id="17321404"/>
<reference evidence="3" key="1">
    <citation type="journal article" date="2013" name="Proc. Natl. Acad. Sci. U.S.A.">
        <title>Genome structure and metabolic features in the red seaweed Chondrus crispus shed light on evolution of the Archaeplastida.</title>
        <authorList>
            <person name="Collen J."/>
            <person name="Porcel B."/>
            <person name="Carre W."/>
            <person name="Ball S.G."/>
            <person name="Chaparro C."/>
            <person name="Tonon T."/>
            <person name="Barbeyron T."/>
            <person name="Michel G."/>
            <person name="Noel B."/>
            <person name="Valentin K."/>
            <person name="Elias M."/>
            <person name="Artiguenave F."/>
            <person name="Arun A."/>
            <person name="Aury J.M."/>
            <person name="Barbosa-Neto J.F."/>
            <person name="Bothwell J.H."/>
            <person name="Bouget F.Y."/>
            <person name="Brillet L."/>
            <person name="Cabello-Hurtado F."/>
            <person name="Capella-Gutierrez S."/>
            <person name="Charrier B."/>
            <person name="Cladiere L."/>
            <person name="Cock J.M."/>
            <person name="Coelho S.M."/>
            <person name="Colleoni C."/>
            <person name="Czjzek M."/>
            <person name="Da Silva C."/>
            <person name="Delage L."/>
            <person name="Denoeud F."/>
            <person name="Deschamps P."/>
            <person name="Dittami S.M."/>
            <person name="Gabaldon T."/>
            <person name="Gachon C.M."/>
            <person name="Groisillier A."/>
            <person name="Herve C."/>
            <person name="Jabbari K."/>
            <person name="Katinka M."/>
            <person name="Kloareg B."/>
            <person name="Kowalczyk N."/>
            <person name="Labadie K."/>
            <person name="Leblanc C."/>
            <person name="Lopez P.J."/>
            <person name="McLachlan D.H."/>
            <person name="Meslet-Cladiere L."/>
            <person name="Moustafa A."/>
            <person name="Nehr Z."/>
            <person name="Nyvall Collen P."/>
            <person name="Panaud O."/>
            <person name="Partensky F."/>
            <person name="Poulain J."/>
            <person name="Rensing S.A."/>
            <person name="Rousvoal S."/>
            <person name="Samson G."/>
            <person name="Symeonidi A."/>
            <person name="Weissenbach J."/>
            <person name="Zambounis A."/>
            <person name="Wincker P."/>
            <person name="Boyen C."/>
        </authorList>
    </citation>
    <scope>NUCLEOTIDE SEQUENCE [LARGE SCALE GENOMIC DNA]</scope>
    <source>
        <strain evidence="3">cv. Stackhouse</strain>
    </source>
</reference>
<dbReference type="Proteomes" id="UP000012073">
    <property type="component" value="Unassembled WGS sequence"/>
</dbReference>
<keyword evidence="3" id="KW-1185">Reference proteome</keyword>
<evidence type="ECO:0000313" key="2">
    <source>
        <dbReference type="EMBL" id="CDF33873.1"/>
    </source>
</evidence>
<gene>
    <name evidence="2" type="ORF">CHC_T00002454001</name>
</gene>
<dbReference type="AlphaFoldDB" id="R7Q7R4"/>
<dbReference type="KEGG" id="ccp:CHC_T00002454001"/>
<name>R7Q7R4_CHOCR</name>
<organism evidence="2 3">
    <name type="scientific">Chondrus crispus</name>
    <name type="common">Carrageen Irish moss</name>
    <name type="synonym">Polymorpha crispa</name>
    <dbReference type="NCBI Taxonomy" id="2769"/>
    <lineage>
        <taxon>Eukaryota</taxon>
        <taxon>Rhodophyta</taxon>
        <taxon>Florideophyceae</taxon>
        <taxon>Rhodymeniophycidae</taxon>
        <taxon>Gigartinales</taxon>
        <taxon>Gigartinaceae</taxon>
        <taxon>Chondrus</taxon>
    </lineage>
</organism>
<evidence type="ECO:0000313" key="3">
    <source>
        <dbReference type="Proteomes" id="UP000012073"/>
    </source>
</evidence>
<dbReference type="Gramene" id="CDF33873">
    <property type="protein sequence ID" value="CDF33873"/>
    <property type="gene ID" value="CHC_T00002454001"/>
</dbReference>
<dbReference type="EMBL" id="HG001660">
    <property type="protein sequence ID" value="CDF33873.1"/>
    <property type="molecule type" value="Genomic_DNA"/>
</dbReference>
<proteinExistence type="predicted"/>
<dbReference type="RefSeq" id="XP_005713692.1">
    <property type="nucleotide sequence ID" value="XM_005713635.1"/>
</dbReference>
<accession>R7Q7R4</accession>
<evidence type="ECO:0000256" key="1">
    <source>
        <dbReference type="SAM" id="MobiDB-lite"/>
    </source>
</evidence>
<protein>
    <submittedName>
        <fullName evidence="2">Uncharacterized protein</fullName>
    </submittedName>
</protein>